<dbReference type="RefSeq" id="XP_016736022.1">
    <property type="nucleotide sequence ID" value="XM_016880533.1"/>
</dbReference>
<accession>A0A1U8NAC3</accession>
<evidence type="ECO:0000256" key="2">
    <source>
        <dbReference type="SAM" id="MobiDB-lite"/>
    </source>
</evidence>
<dbReference type="Pfam" id="PF03732">
    <property type="entry name" value="Retrotrans_gag"/>
    <property type="match status" value="1"/>
</dbReference>
<dbReference type="KEGG" id="ghi:107946249"/>
<evidence type="ECO:0000313" key="5">
    <source>
        <dbReference type="RefSeq" id="XP_016736022.1"/>
    </source>
</evidence>
<reference evidence="4" key="1">
    <citation type="journal article" date="2020" name="Nat. Genet.">
        <title>Genomic diversifications of five Gossypium allopolyploid species and their impact on cotton improvement.</title>
        <authorList>
            <person name="Chen Z.J."/>
            <person name="Sreedasyam A."/>
            <person name="Ando A."/>
            <person name="Song Q."/>
            <person name="De Santiago L.M."/>
            <person name="Hulse-Kemp A.M."/>
            <person name="Ding M."/>
            <person name="Ye W."/>
            <person name="Kirkbride R.C."/>
            <person name="Jenkins J."/>
            <person name="Plott C."/>
            <person name="Lovell J."/>
            <person name="Lin Y.M."/>
            <person name="Vaughn R."/>
            <person name="Liu B."/>
            <person name="Simpson S."/>
            <person name="Scheffler B.E."/>
            <person name="Wen L."/>
            <person name="Saski C.A."/>
            <person name="Grover C.E."/>
            <person name="Hu G."/>
            <person name="Conover J.L."/>
            <person name="Carlson J.W."/>
            <person name="Shu S."/>
            <person name="Boston L.B."/>
            <person name="Williams M."/>
            <person name="Peterson D.G."/>
            <person name="McGee K."/>
            <person name="Jones D.C."/>
            <person name="Wendel J.F."/>
            <person name="Stelly D.M."/>
            <person name="Grimwood J."/>
            <person name="Schmutz J."/>
        </authorList>
    </citation>
    <scope>NUCLEOTIDE SEQUENCE [LARGE SCALE GENOMIC DNA]</scope>
    <source>
        <strain evidence="4">cv. TM-1</strain>
    </source>
</reference>
<dbReference type="PROSITE" id="PS50158">
    <property type="entry name" value="ZF_CCHC"/>
    <property type="match status" value="1"/>
</dbReference>
<dbReference type="AlphaFoldDB" id="A0A1U8NAC3"/>
<keyword evidence="1" id="KW-0863">Zinc-finger</keyword>
<dbReference type="PANTHER" id="PTHR34482:SF36">
    <property type="entry name" value="RETROTRANSPOSON GAG DOMAIN-CONTAINING PROTEIN"/>
    <property type="match status" value="1"/>
</dbReference>
<evidence type="ECO:0000259" key="3">
    <source>
        <dbReference type="PROSITE" id="PS50158"/>
    </source>
</evidence>
<dbReference type="PaxDb" id="3635-A0A1U8NAC3"/>
<dbReference type="InterPro" id="IPR005162">
    <property type="entry name" value="Retrotrans_gag_dom"/>
</dbReference>
<evidence type="ECO:0000256" key="1">
    <source>
        <dbReference type="PROSITE-ProRule" id="PRU00047"/>
    </source>
</evidence>
<protein>
    <recommendedName>
        <fullName evidence="3">CCHC-type domain-containing protein</fullName>
    </recommendedName>
</protein>
<sequence length="251" mass="28793">MLRILERVVGPNIDTVGHGSVTERLCCNGAEIFRGIARVAPNVAEYWIKPTERLMDDLDNTLEQKLKGAVSQLRDEAYQWWLTVKGGTQPDRLTREFFKTGFQSKYVGASYVDAQRKEILDLTQGEKSVSEYEAEDGLKDSLWVLIALQRERDFAALVDKAKITKKLKRAKRQNRKKERGRNKRDVEPSNSFLRPKKKARVHRPVRVQVPIVAVGPQPCTNYGRHHQGKCWKRIGACLRCGSLEHRIRDCP</sequence>
<evidence type="ECO:0000313" key="4">
    <source>
        <dbReference type="Proteomes" id="UP000818029"/>
    </source>
</evidence>
<feature type="region of interest" description="Disordered" evidence="2">
    <location>
        <begin position="167"/>
        <end position="200"/>
    </location>
</feature>
<dbReference type="Proteomes" id="UP000818029">
    <property type="component" value="Chromosome A08"/>
</dbReference>
<dbReference type="GO" id="GO:0003676">
    <property type="term" value="F:nucleic acid binding"/>
    <property type="evidence" value="ECO:0007669"/>
    <property type="project" value="InterPro"/>
</dbReference>
<keyword evidence="1" id="KW-0862">Zinc</keyword>
<dbReference type="GO" id="GO:0008270">
    <property type="term" value="F:zinc ion binding"/>
    <property type="evidence" value="ECO:0007669"/>
    <property type="project" value="UniProtKB-KW"/>
</dbReference>
<keyword evidence="1" id="KW-0479">Metal-binding</keyword>
<organism evidence="4 5">
    <name type="scientific">Gossypium hirsutum</name>
    <name type="common">Upland cotton</name>
    <name type="synonym">Gossypium mexicanum</name>
    <dbReference type="NCBI Taxonomy" id="3635"/>
    <lineage>
        <taxon>Eukaryota</taxon>
        <taxon>Viridiplantae</taxon>
        <taxon>Streptophyta</taxon>
        <taxon>Embryophyta</taxon>
        <taxon>Tracheophyta</taxon>
        <taxon>Spermatophyta</taxon>
        <taxon>Magnoliopsida</taxon>
        <taxon>eudicotyledons</taxon>
        <taxon>Gunneridae</taxon>
        <taxon>Pentapetalae</taxon>
        <taxon>rosids</taxon>
        <taxon>malvids</taxon>
        <taxon>Malvales</taxon>
        <taxon>Malvaceae</taxon>
        <taxon>Malvoideae</taxon>
        <taxon>Gossypium</taxon>
    </lineage>
</organism>
<feature type="domain" description="CCHC-type" evidence="3">
    <location>
        <begin position="237"/>
        <end position="251"/>
    </location>
</feature>
<gene>
    <name evidence="5" type="primary">LOC107946249</name>
</gene>
<proteinExistence type="predicted"/>
<reference evidence="5" key="2">
    <citation type="submission" date="2025-08" db="UniProtKB">
        <authorList>
            <consortium name="RefSeq"/>
        </authorList>
    </citation>
    <scope>IDENTIFICATION</scope>
</reference>
<dbReference type="InterPro" id="IPR001878">
    <property type="entry name" value="Znf_CCHC"/>
</dbReference>
<feature type="compositionally biased region" description="Basic residues" evidence="2">
    <location>
        <begin position="167"/>
        <end position="182"/>
    </location>
</feature>
<dbReference type="GeneID" id="107946249"/>
<dbReference type="PANTHER" id="PTHR34482">
    <property type="entry name" value="DNA DAMAGE-INDUCIBLE PROTEIN 1-LIKE"/>
    <property type="match status" value="1"/>
</dbReference>
<keyword evidence="4" id="KW-1185">Reference proteome</keyword>
<name>A0A1U8NAC3_GOSHI</name>